<evidence type="ECO:0000256" key="1">
    <source>
        <dbReference type="ARBA" id="ARBA00004123"/>
    </source>
</evidence>
<keyword evidence="6" id="KW-0539">Nucleus</keyword>
<gene>
    <name evidence="9" type="ORF">CI109_101884</name>
</gene>
<keyword evidence="3" id="KW-0805">Transcription regulation</keyword>
<dbReference type="Proteomes" id="UP000322225">
    <property type="component" value="Chromosome 3"/>
</dbReference>
<dbReference type="PANTHER" id="PTHR13215">
    <property type="entry name" value="RNA POLYMERASE II TRANSCRIPTIONAL COACTIVATOR"/>
    <property type="match status" value="1"/>
</dbReference>
<comment type="similarity">
    <text evidence="2">Belongs to the transcriptional coactivator PC4 family.</text>
</comment>
<dbReference type="KEGG" id="ksn:43592047"/>
<evidence type="ECO:0000256" key="7">
    <source>
        <dbReference type="SAM" id="MobiDB-lite"/>
    </source>
</evidence>
<dbReference type="RefSeq" id="XP_031857813.2">
    <property type="nucleotide sequence ID" value="XM_032007875.2"/>
</dbReference>
<keyword evidence="4" id="KW-0238">DNA-binding</keyword>
<dbReference type="GO" id="GO:0060261">
    <property type="term" value="P:positive regulation of transcription initiation by RNA polymerase II"/>
    <property type="evidence" value="ECO:0007669"/>
    <property type="project" value="InterPro"/>
</dbReference>
<evidence type="ECO:0000256" key="6">
    <source>
        <dbReference type="ARBA" id="ARBA00023242"/>
    </source>
</evidence>
<keyword evidence="5" id="KW-0804">Transcription</keyword>
<evidence type="ECO:0000256" key="5">
    <source>
        <dbReference type="ARBA" id="ARBA00023163"/>
    </source>
</evidence>
<reference evidence="9" key="2">
    <citation type="submission" date="2024-01" db="EMBL/GenBank/DDBJ databases">
        <title>Comparative genomics of Cryptococcus and Kwoniella reveals pathogenesis evolution and contrasting modes of karyotype evolution via chromosome fusion or intercentromeric recombination.</title>
        <authorList>
            <person name="Coelho M.A."/>
            <person name="David-Palma M."/>
            <person name="Shea T."/>
            <person name="Bowers K."/>
            <person name="McGinley-Smith S."/>
            <person name="Mohammad A.W."/>
            <person name="Gnirke A."/>
            <person name="Yurkov A.M."/>
            <person name="Nowrousian M."/>
            <person name="Sun S."/>
            <person name="Cuomo C.A."/>
            <person name="Heitman J."/>
        </authorList>
    </citation>
    <scope>NUCLEOTIDE SEQUENCE</scope>
    <source>
        <strain evidence="9">CBS 12478</strain>
    </source>
</reference>
<sequence length="208" mass="23244">MEGISCNMKMKRSAVTRLYCVIARRTVYDGIHSYSTLHDHRTIPISINHLFHLFQPRHTFSQTQREQVGTMPRPNKRVLSESDDGEGQGSDGSIDPPAKTKNATVKDESGGASKSKKSRPSENSGAASVAVEENEEGDEYFKFSEYRRLTVRTFKSKTLIDIRDMYKDKTTGATKPGAKGISLTPEQWDLLKSNIATVDDMVAKVNEK</sequence>
<dbReference type="EMBL" id="CP144053">
    <property type="protein sequence ID" value="WWD17443.1"/>
    <property type="molecule type" value="Genomic_DNA"/>
</dbReference>
<feature type="domain" description="Transcriptional coactivator p15 (PC4) C-terminal" evidence="8">
    <location>
        <begin position="144"/>
        <end position="193"/>
    </location>
</feature>
<name>A0AAJ8LE61_9TREE</name>
<evidence type="ECO:0000256" key="2">
    <source>
        <dbReference type="ARBA" id="ARBA00009001"/>
    </source>
</evidence>
<accession>A0AAJ8LE61</accession>
<dbReference type="GO" id="GO:0005634">
    <property type="term" value="C:nucleus"/>
    <property type="evidence" value="ECO:0007669"/>
    <property type="project" value="UniProtKB-SubCell"/>
</dbReference>
<dbReference type="GO" id="GO:0003677">
    <property type="term" value="F:DNA binding"/>
    <property type="evidence" value="ECO:0007669"/>
    <property type="project" value="UniProtKB-KW"/>
</dbReference>
<evidence type="ECO:0000256" key="3">
    <source>
        <dbReference type="ARBA" id="ARBA00023015"/>
    </source>
</evidence>
<dbReference type="Pfam" id="PF02229">
    <property type="entry name" value="PC4"/>
    <property type="match status" value="1"/>
</dbReference>
<proteinExistence type="inferred from homology"/>
<protein>
    <recommendedName>
        <fullName evidence="8">Transcriptional coactivator p15 (PC4) C-terminal domain-containing protein</fullName>
    </recommendedName>
</protein>
<dbReference type="InterPro" id="IPR003173">
    <property type="entry name" value="PC4_C"/>
</dbReference>
<dbReference type="SUPFAM" id="SSF54447">
    <property type="entry name" value="ssDNA-binding transcriptional regulator domain"/>
    <property type="match status" value="1"/>
</dbReference>
<evidence type="ECO:0000256" key="4">
    <source>
        <dbReference type="ARBA" id="ARBA00023125"/>
    </source>
</evidence>
<organism evidence="9 10">
    <name type="scientific">Kwoniella shandongensis</name>
    <dbReference type="NCBI Taxonomy" id="1734106"/>
    <lineage>
        <taxon>Eukaryota</taxon>
        <taxon>Fungi</taxon>
        <taxon>Dikarya</taxon>
        <taxon>Basidiomycota</taxon>
        <taxon>Agaricomycotina</taxon>
        <taxon>Tremellomycetes</taxon>
        <taxon>Tremellales</taxon>
        <taxon>Cryptococcaceae</taxon>
        <taxon>Kwoniella</taxon>
    </lineage>
</organism>
<dbReference type="Gene3D" id="2.30.31.10">
    <property type="entry name" value="Transcriptional Coactivator Pc4, Chain A"/>
    <property type="match status" value="1"/>
</dbReference>
<dbReference type="InterPro" id="IPR009044">
    <property type="entry name" value="ssDNA-bd_transcriptional_reg"/>
</dbReference>
<evidence type="ECO:0000259" key="8">
    <source>
        <dbReference type="Pfam" id="PF02229"/>
    </source>
</evidence>
<dbReference type="GO" id="GO:0003713">
    <property type="term" value="F:transcription coactivator activity"/>
    <property type="evidence" value="ECO:0007669"/>
    <property type="project" value="InterPro"/>
</dbReference>
<comment type="subcellular location">
    <subcellularLocation>
        <location evidence="1">Nucleus</location>
    </subcellularLocation>
</comment>
<dbReference type="InterPro" id="IPR045125">
    <property type="entry name" value="Sub1/Tcp4-like"/>
</dbReference>
<dbReference type="AlphaFoldDB" id="A0AAJ8LE61"/>
<dbReference type="GeneID" id="43592047"/>
<keyword evidence="10" id="KW-1185">Reference proteome</keyword>
<reference evidence="9" key="1">
    <citation type="submission" date="2017-08" db="EMBL/GenBank/DDBJ databases">
        <authorList>
            <person name="Cuomo C."/>
            <person name="Billmyre B."/>
            <person name="Heitman J."/>
        </authorList>
    </citation>
    <scope>NUCLEOTIDE SEQUENCE</scope>
    <source>
        <strain evidence="9">CBS 12478</strain>
    </source>
</reference>
<evidence type="ECO:0000313" key="10">
    <source>
        <dbReference type="Proteomes" id="UP000322225"/>
    </source>
</evidence>
<feature type="region of interest" description="Disordered" evidence="7">
    <location>
        <begin position="61"/>
        <end position="135"/>
    </location>
</feature>
<evidence type="ECO:0000313" key="9">
    <source>
        <dbReference type="EMBL" id="WWD17443.1"/>
    </source>
</evidence>